<accession>A0A7W6R3Z5</accession>
<evidence type="ECO:0000313" key="2">
    <source>
        <dbReference type="EMBL" id="MBB4235837.1"/>
    </source>
</evidence>
<organism evidence="2 3">
    <name type="scientific">Rhizobium esperanzae</name>
    <dbReference type="NCBI Taxonomy" id="1967781"/>
    <lineage>
        <taxon>Bacteria</taxon>
        <taxon>Pseudomonadati</taxon>
        <taxon>Pseudomonadota</taxon>
        <taxon>Alphaproteobacteria</taxon>
        <taxon>Hyphomicrobiales</taxon>
        <taxon>Rhizobiaceae</taxon>
        <taxon>Rhizobium/Agrobacterium group</taxon>
        <taxon>Rhizobium</taxon>
    </lineage>
</organism>
<protein>
    <submittedName>
        <fullName evidence="2">Uncharacterized protein</fullName>
    </submittedName>
</protein>
<name>A0A7W6R3Z5_9HYPH</name>
<feature type="region of interest" description="Disordered" evidence="1">
    <location>
        <begin position="1"/>
        <end position="23"/>
    </location>
</feature>
<evidence type="ECO:0000313" key="3">
    <source>
        <dbReference type="Proteomes" id="UP000540909"/>
    </source>
</evidence>
<reference evidence="2 3" key="1">
    <citation type="submission" date="2020-08" db="EMBL/GenBank/DDBJ databases">
        <title>Genomic Encyclopedia of Type Strains, Phase IV (KMG-V): Genome sequencing to study the core and pangenomes of soil and plant-associated prokaryotes.</title>
        <authorList>
            <person name="Whitman W."/>
        </authorList>
    </citation>
    <scope>NUCLEOTIDE SEQUENCE [LARGE SCALE GENOMIC DNA]</scope>
    <source>
        <strain evidence="2 3">SEMIA 4089</strain>
    </source>
</reference>
<dbReference type="Proteomes" id="UP000540909">
    <property type="component" value="Unassembled WGS sequence"/>
</dbReference>
<proteinExistence type="predicted"/>
<dbReference type="EMBL" id="JACIFY010000007">
    <property type="protein sequence ID" value="MBB4235837.1"/>
    <property type="molecule type" value="Genomic_DNA"/>
</dbReference>
<evidence type="ECO:0000256" key="1">
    <source>
        <dbReference type="SAM" id="MobiDB-lite"/>
    </source>
</evidence>
<gene>
    <name evidence="2" type="ORF">GGD57_002411</name>
</gene>
<feature type="compositionally biased region" description="Basic and acidic residues" evidence="1">
    <location>
        <begin position="9"/>
        <end position="21"/>
    </location>
</feature>
<comment type="caution">
    <text evidence="2">The sequence shown here is derived from an EMBL/GenBank/DDBJ whole genome shotgun (WGS) entry which is preliminary data.</text>
</comment>
<dbReference type="AlphaFoldDB" id="A0A7W6R3Z5"/>
<sequence length="250" mass="26589">MASPKAKPSIKDGSARRDGPDRSMAIFLATGAGALPEGMSGFKIKVPDSATKVLSDKPKRVQALLQQYGQAISRSRTAGRRVSFRVDVDPEGEMVVTPVEDDALAAPALSEEDSAADAGLEQALAAARARGRSKAAEILGGADMLSADDFARLLGTTRVTVNTKRQSGQVLGLDGAKRGYRFPDWQLDSDGKPFAALPILHERLGGAWAVYRFLVQSHGELDGLTGREALERGRTEQAIAAAESVGRDFR</sequence>